<feature type="compositionally biased region" description="Acidic residues" evidence="1">
    <location>
        <begin position="86"/>
        <end position="111"/>
    </location>
</feature>
<feature type="region of interest" description="Disordered" evidence="1">
    <location>
        <begin position="1"/>
        <end position="26"/>
    </location>
</feature>
<dbReference type="Proteomes" id="UP000299102">
    <property type="component" value="Unassembled WGS sequence"/>
</dbReference>
<evidence type="ECO:0000256" key="1">
    <source>
        <dbReference type="SAM" id="MobiDB-lite"/>
    </source>
</evidence>
<proteinExistence type="predicted"/>
<dbReference type="EMBL" id="BGZK01000266">
    <property type="protein sequence ID" value="GBP32894.1"/>
    <property type="molecule type" value="Genomic_DNA"/>
</dbReference>
<evidence type="ECO:0000313" key="2">
    <source>
        <dbReference type="EMBL" id="GBP32894.1"/>
    </source>
</evidence>
<reference evidence="2 3" key="1">
    <citation type="journal article" date="2019" name="Commun. Biol.">
        <title>The bagworm genome reveals a unique fibroin gene that provides high tensile strength.</title>
        <authorList>
            <person name="Kono N."/>
            <person name="Nakamura H."/>
            <person name="Ohtoshi R."/>
            <person name="Tomita M."/>
            <person name="Numata K."/>
            <person name="Arakawa K."/>
        </authorList>
    </citation>
    <scope>NUCLEOTIDE SEQUENCE [LARGE SCALE GENOMIC DNA]</scope>
</reference>
<feature type="region of interest" description="Disordered" evidence="1">
    <location>
        <begin position="85"/>
        <end position="111"/>
    </location>
</feature>
<dbReference type="OrthoDB" id="6753017at2759"/>
<sequence length="111" mass="13178">MRSRAKPKSRLDRDEIKDEERDRNQDVHEVIISYKRGVENECKRGIKILRCRSCSNIESQTMEDSFDSDEVSCDTSLLTQFTCIQNEDEEEAGEEEQEEDQEEEQEFETYE</sequence>
<name>A0A4C1V4G7_EUMVA</name>
<feature type="compositionally biased region" description="Basic and acidic residues" evidence="1">
    <location>
        <begin position="9"/>
        <end position="26"/>
    </location>
</feature>
<gene>
    <name evidence="2" type="ORF">EVAR_81685_1</name>
</gene>
<keyword evidence="3" id="KW-1185">Reference proteome</keyword>
<comment type="caution">
    <text evidence="2">The sequence shown here is derived from an EMBL/GenBank/DDBJ whole genome shotgun (WGS) entry which is preliminary data.</text>
</comment>
<organism evidence="2 3">
    <name type="scientific">Eumeta variegata</name>
    <name type="common">Bagworm moth</name>
    <name type="synonym">Eumeta japonica</name>
    <dbReference type="NCBI Taxonomy" id="151549"/>
    <lineage>
        <taxon>Eukaryota</taxon>
        <taxon>Metazoa</taxon>
        <taxon>Ecdysozoa</taxon>
        <taxon>Arthropoda</taxon>
        <taxon>Hexapoda</taxon>
        <taxon>Insecta</taxon>
        <taxon>Pterygota</taxon>
        <taxon>Neoptera</taxon>
        <taxon>Endopterygota</taxon>
        <taxon>Lepidoptera</taxon>
        <taxon>Glossata</taxon>
        <taxon>Ditrysia</taxon>
        <taxon>Tineoidea</taxon>
        <taxon>Psychidae</taxon>
        <taxon>Oiketicinae</taxon>
        <taxon>Eumeta</taxon>
    </lineage>
</organism>
<accession>A0A4C1V4G7</accession>
<dbReference type="AlphaFoldDB" id="A0A4C1V4G7"/>
<evidence type="ECO:0000313" key="3">
    <source>
        <dbReference type="Proteomes" id="UP000299102"/>
    </source>
</evidence>
<protein>
    <submittedName>
        <fullName evidence="2">Uncharacterized protein</fullName>
    </submittedName>
</protein>